<dbReference type="Proteomes" id="UP001234880">
    <property type="component" value="Unassembled WGS sequence"/>
</dbReference>
<evidence type="ECO:0000313" key="3">
    <source>
        <dbReference type="Proteomes" id="UP001234880"/>
    </source>
</evidence>
<keyword evidence="2" id="KW-0645">Protease</keyword>
<protein>
    <submittedName>
        <fullName evidence="2">Secreted Zn-dependent protease</fullName>
    </submittedName>
</protein>
<dbReference type="GO" id="GO:0008233">
    <property type="term" value="F:peptidase activity"/>
    <property type="evidence" value="ECO:0007669"/>
    <property type="project" value="UniProtKB-KW"/>
</dbReference>
<keyword evidence="2" id="KW-0378">Hydrolase</keyword>
<name>A0ABT9KZY9_9ACTN</name>
<evidence type="ECO:0000313" key="2">
    <source>
        <dbReference type="EMBL" id="MDP9612891.1"/>
    </source>
</evidence>
<dbReference type="RefSeq" id="WP_307111245.1">
    <property type="nucleotide sequence ID" value="NZ_JAURUE010000001.1"/>
</dbReference>
<organism evidence="2 3">
    <name type="scientific">Streptomyces demainii</name>
    <dbReference type="NCBI Taxonomy" id="588122"/>
    <lineage>
        <taxon>Bacteria</taxon>
        <taxon>Bacillati</taxon>
        <taxon>Actinomycetota</taxon>
        <taxon>Actinomycetes</taxon>
        <taxon>Kitasatosporales</taxon>
        <taxon>Streptomycetaceae</taxon>
        <taxon>Streptomyces</taxon>
    </lineage>
</organism>
<keyword evidence="1" id="KW-0812">Transmembrane</keyword>
<gene>
    <name evidence="2" type="ORF">JOF35_005168</name>
</gene>
<reference evidence="2 3" key="1">
    <citation type="submission" date="2023-07" db="EMBL/GenBank/DDBJ databases">
        <title>Sequencing the genomes of 1000 actinobacteria strains.</title>
        <authorList>
            <person name="Klenk H.-P."/>
        </authorList>
    </citation>
    <scope>NUCLEOTIDE SEQUENCE [LARGE SCALE GENOMIC DNA]</scope>
    <source>
        <strain evidence="2 3">DSM 41600</strain>
    </source>
</reference>
<dbReference type="EMBL" id="JAURUE010000001">
    <property type="protein sequence ID" value="MDP9612891.1"/>
    <property type="molecule type" value="Genomic_DNA"/>
</dbReference>
<comment type="caution">
    <text evidence="2">The sequence shown here is derived from an EMBL/GenBank/DDBJ whole genome shotgun (WGS) entry which is preliminary data.</text>
</comment>
<keyword evidence="1" id="KW-0472">Membrane</keyword>
<evidence type="ECO:0000256" key="1">
    <source>
        <dbReference type="SAM" id="Phobius"/>
    </source>
</evidence>
<keyword evidence="3" id="KW-1185">Reference proteome</keyword>
<sequence length="81" mass="9168">MDTATVILTIASIVTRKVCLLAGLWLRLRWRTRHEHVQREHLTSLIRSIVQSGQGEVVEQRPDGHSVRIKITRSSGEKNAA</sequence>
<feature type="transmembrane region" description="Helical" evidence="1">
    <location>
        <begin position="6"/>
        <end position="26"/>
    </location>
</feature>
<accession>A0ABT9KZY9</accession>
<keyword evidence="1" id="KW-1133">Transmembrane helix</keyword>
<proteinExistence type="predicted"/>
<dbReference type="GO" id="GO:0006508">
    <property type="term" value="P:proteolysis"/>
    <property type="evidence" value="ECO:0007669"/>
    <property type="project" value="UniProtKB-KW"/>
</dbReference>